<name>A0AAV4UZ37_9ARAC</name>
<protein>
    <submittedName>
        <fullName evidence="1">Uncharacterized protein</fullName>
    </submittedName>
</protein>
<organism evidence="1 2">
    <name type="scientific">Caerostris darwini</name>
    <dbReference type="NCBI Taxonomy" id="1538125"/>
    <lineage>
        <taxon>Eukaryota</taxon>
        <taxon>Metazoa</taxon>
        <taxon>Ecdysozoa</taxon>
        <taxon>Arthropoda</taxon>
        <taxon>Chelicerata</taxon>
        <taxon>Arachnida</taxon>
        <taxon>Araneae</taxon>
        <taxon>Araneomorphae</taxon>
        <taxon>Entelegynae</taxon>
        <taxon>Araneoidea</taxon>
        <taxon>Araneidae</taxon>
        <taxon>Caerostris</taxon>
    </lineage>
</organism>
<evidence type="ECO:0000313" key="1">
    <source>
        <dbReference type="EMBL" id="GIY62924.1"/>
    </source>
</evidence>
<gene>
    <name evidence="1" type="ORF">CDAR_565661</name>
</gene>
<evidence type="ECO:0000313" key="2">
    <source>
        <dbReference type="Proteomes" id="UP001054837"/>
    </source>
</evidence>
<accession>A0AAV4UZ37</accession>
<proteinExistence type="predicted"/>
<dbReference type="AlphaFoldDB" id="A0AAV4UZ37"/>
<keyword evidence="2" id="KW-1185">Reference proteome</keyword>
<comment type="caution">
    <text evidence="1">The sequence shown here is derived from an EMBL/GenBank/DDBJ whole genome shotgun (WGS) entry which is preliminary data.</text>
</comment>
<reference evidence="1 2" key="1">
    <citation type="submission" date="2021-06" db="EMBL/GenBank/DDBJ databases">
        <title>Caerostris darwini draft genome.</title>
        <authorList>
            <person name="Kono N."/>
            <person name="Arakawa K."/>
        </authorList>
    </citation>
    <scope>NUCLEOTIDE SEQUENCE [LARGE SCALE GENOMIC DNA]</scope>
</reference>
<dbReference type="Proteomes" id="UP001054837">
    <property type="component" value="Unassembled WGS sequence"/>
</dbReference>
<sequence length="117" mass="13425">MFLFCWVFPSTEWRTRRRLGCIQVHPSLQREWLAQGSGMCMVNVPFEWMSTGHPGIDLFHPPKGARGDHPPYRPKSALRRGNFPTYFTAAQDFIDCTSASSALFFAAAHRYSPFAIW</sequence>
<dbReference type="EMBL" id="BPLQ01012143">
    <property type="protein sequence ID" value="GIY62924.1"/>
    <property type="molecule type" value="Genomic_DNA"/>
</dbReference>